<dbReference type="KEGG" id="sapi:SAPIS_v1c03330"/>
<evidence type="ECO:0000256" key="4">
    <source>
        <dbReference type="ARBA" id="ARBA00023186"/>
    </source>
</evidence>
<feature type="domain" description="RimM N-terminal" evidence="6">
    <location>
        <begin position="11"/>
        <end position="93"/>
    </location>
</feature>
<dbReference type="Pfam" id="PF24986">
    <property type="entry name" value="PRC_RimM"/>
    <property type="match status" value="1"/>
</dbReference>
<dbReference type="SUPFAM" id="SSF50447">
    <property type="entry name" value="Translation proteins"/>
    <property type="match status" value="1"/>
</dbReference>
<dbReference type="GO" id="GO:0005737">
    <property type="term" value="C:cytoplasm"/>
    <property type="evidence" value="ECO:0007669"/>
    <property type="project" value="UniProtKB-SubCell"/>
</dbReference>
<accession>V5RI09</accession>
<dbReference type="STRING" id="1276258.SAPIS_v1c03330"/>
<comment type="similarity">
    <text evidence="5">Belongs to the RimM family.</text>
</comment>
<evidence type="ECO:0000313" key="9">
    <source>
        <dbReference type="Proteomes" id="UP000018550"/>
    </source>
</evidence>
<dbReference type="InterPro" id="IPR036976">
    <property type="entry name" value="RimM_N_sf"/>
</dbReference>
<dbReference type="GO" id="GO:0006364">
    <property type="term" value="P:rRNA processing"/>
    <property type="evidence" value="ECO:0007669"/>
    <property type="project" value="UniProtKB-UniRule"/>
</dbReference>
<name>V5RI09_SPIAP</name>
<keyword evidence="3 5" id="KW-0698">rRNA processing</keyword>
<sequence>MSNLEEKLISVGKIISTHGIKGELKIWINSDLSIKKDLLNKKIFLKDKSNSIEVYCVEKFYISNNKHILKLKDINNINTALTYKDWEVYFLKEDDLFELYTSLIDFHVLFENISYGKVIDVMYNGAQDLVKVLNNDNQSIWVPCVDRFVEKVDYESKTITLKNITELI</sequence>
<dbReference type="NCBIfam" id="TIGR02273">
    <property type="entry name" value="16S_RimM"/>
    <property type="match status" value="1"/>
</dbReference>
<dbReference type="InterPro" id="IPR009000">
    <property type="entry name" value="Transl_B-barrel_sf"/>
</dbReference>
<dbReference type="InterPro" id="IPR056792">
    <property type="entry name" value="PRC_RimM"/>
</dbReference>
<dbReference type="HOGENOM" id="CLU_077636_3_2_14"/>
<dbReference type="InterPro" id="IPR011033">
    <property type="entry name" value="PRC_barrel-like_sf"/>
</dbReference>
<evidence type="ECO:0000259" key="7">
    <source>
        <dbReference type="Pfam" id="PF24986"/>
    </source>
</evidence>
<evidence type="ECO:0000313" key="8">
    <source>
        <dbReference type="EMBL" id="AHB36179.1"/>
    </source>
</evidence>
<gene>
    <name evidence="5 8" type="primary">rimM</name>
    <name evidence="8" type="ORF">SAPIS_v1c03330</name>
</gene>
<comment type="subcellular location">
    <subcellularLocation>
        <location evidence="5">Cytoplasm</location>
    </subcellularLocation>
</comment>
<proteinExistence type="inferred from homology"/>
<keyword evidence="2 5" id="KW-0690">Ribosome biogenesis</keyword>
<dbReference type="GO" id="GO:0043022">
    <property type="term" value="F:ribosome binding"/>
    <property type="evidence" value="ECO:0007669"/>
    <property type="project" value="InterPro"/>
</dbReference>
<dbReference type="Gene3D" id="2.30.30.240">
    <property type="entry name" value="PRC-barrel domain"/>
    <property type="match status" value="1"/>
</dbReference>
<dbReference type="InterPro" id="IPR011961">
    <property type="entry name" value="RimM"/>
</dbReference>
<comment type="subunit">
    <text evidence="5">Binds ribosomal protein uS19.</text>
</comment>
<evidence type="ECO:0000259" key="6">
    <source>
        <dbReference type="Pfam" id="PF01782"/>
    </source>
</evidence>
<evidence type="ECO:0000256" key="3">
    <source>
        <dbReference type="ARBA" id="ARBA00022552"/>
    </source>
</evidence>
<dbReference type="RefSeq" id="WP_023789113.1">
    <property type="nucleotide sequence ID" value="NC_022998.1"/>
</dbReference>
<keyword evidence="4 5" id="KW-0143">Chaperone</keyword>
<dbReference type="InterPro" id="IPR002676">
    <property type="entry name" value="RimM_N"/>
</dbReference>
<dbReference type="PANTHER" id="PTHR33692:SF1">
    <property type="entry name" value="RIBOSOME MATURATION FACTOR RIMM"/>
    <property type="match status" value="1"/>
</dbReference>
<dbReference type="PATRIC" id="fig|1276258.3.peg.329"/>
<comment type="function">
    <text evidence="5">An accessory protein needed during the final step in the assembly of 30S ribosomal subunit, possibly for assembly of the head region. Essential for efficient processing of 16S rRNA. May be needed both before and after RbfA during the maturation of 16S rRNA. It has affinity for free ribosomal 30S subunits but not for 70S ribosomes.</text>
</comment>
<dbReference type="GO" id="GO:0005840">
    <property type="term" value="C:ribosome"/>
    <property type="evidence" value="ECO:0007669"/>
    <property type="project" value="InterPro"/>
</dbReference>
<dbReference type="Proteomes" id="UP000018550">
    <property type="component" value="Chromosome"/>
</dbReference>
<keyword evidence="1 5" id="KW-0963">Cytoplasm</keyword>
<dbReference type="Pfam" id="PF01782">
    <property type="entry name" value="RimM"/>
    <property type="match status" value="1"/>
</dbReference>
<dbReference type="Gene3D" id="2.40.30.60">
    <property type="entry name" value="RimM"/>
    <property type="match status" value="1"/>
</dbReference>
<evidence type="ECO:0000256" key="5">
    <source>
        <dbReference type="HAMAP-Rule" id="MF_00014"/>
    </source>
</evidence>
<dbReference type="AlphaFoldDB" id="V5RI09"/>
<dbReference type="EMBL" id="CP006682">
    <property type="protein sequence ID" value="AHB36179.1"/>
    <property type="molecule type" value="Genomic_DNA"/>
</dbReference>
<protein>
    <recommendedName>
        <fullName evidence="5">Ribosome maturation factor RimM</fullName>
    </recommendedName>
</protein>
<evidence type="ECO:0000256" key="2">
    <source>
        <dbReference type="ARBA" id="ARBA00022517"/>
    </source>
</evidence>
<dbReference type="eggNOG" id="COG0806">
    <property type="taxonomic scope" value="Bacteria"/>
</dbReference>
<dbReference type="SUPFAM" id="SSF50346">
    <property type="entry name" value="PRC-barrel domain"/>
    <property type="match status" value="1"/>
</dbReference>
<evidence type="ECO:0000256" key="1">
    <source>
        <dbReference type="ARBA" id="ARBA00022490"/>
    </source>
</evidence>
<feature type="domain" description="Ribosome maturation factor RimM PRC barrel" evidence="7">
    <location>
        <begin position="115"/>
        <end position="162"/>
    </location>
</feature>
<dbReference type="PANTHER" id="PTHR33692">
    <property type="entry name" value="RIBOSOME MATURATION FACTOR RIMM"/>
    <property type="match status" value="1"/>
</dbReference>
<comment type="domain">
    <text evidence="5">The PRC barrel domain binds ribosomal protein uS19.</text>
</comment>
<dbReference type="GO" id="GO:0042274">
    <property type="term" value="P:ribosomal small subunit biogenesis"/>
    <property type="evidence" value="ECO:0007669"/>
    <property type="project" value="UniProtKB-UniRule"/>
</dbReference>
<organism evidence="8 9">
    <name type="scientific">Spiroplasma apis B31</name>
    <dbReference type="NCBI Taxonomy" id="1276258"/>
    <lineage>
        <taxon>Bacteria</taxon>
        <taxon>Bacillati</taxon>
        <taxon>Mycoplasmatota</taxon>
        <taxon>Mollicutes</taxon>
        <taxon>Entomoplasmatales</taxon>
        <taxon>Spiroplasmataceae</taxon>
        <taxon>Spiroplasma</taxon>
    </lineage>
</organism>
<keyword evidence="9" id="KW-1185">Reference proteome</keyword>
<dbReference type="OrthoDB" id="9810331at2"/>
<reference evidence="8 9" key="1">
    <citation type="journal article" date="2014" name="Genome Announc.">
        <title>Complete Genome Sequence of Spiroplasma apis B31T (ATCC 33834), a Bacterium Associated with May Disease of Honeybees (Apis mellifera).</title>
        <authorList>
            <person name="Ku C."/>
            <person name="Lo W.S."/>
            <person name="Chen L.L."/>
            <person name="Kuo C.H."/>
        </authorList>
    </citation>
    <scope>NUCLEOTIDE SEQUENCE [LARGE SCALE GENOMIC DNA]</scope>
    <source>
        <strain evidence="8">B31</strain>
    </source>
</reference>
<dbReference type="HAMAP" id="MF_00014">
    <property type="entry name" value="Ribosome_mat_RimM"/>
    <property type="match status" value="1"/>
</dbReference>